<dbReference type="InterPro" id="IPR050904">
    <property type="entry name" value="Adhesion/Biosynth-related"/>
</dbReference>
<protein>
    <recommendedName>
        <fullName evidence="1">FAS1 domain-containing protein</fullName>
    </recommendedName>
</protein>
<dbReference type="PROSITE" id="PS50213">
    <property type="entry name" value="FAS1"/>
    <property type="match status" value="2"/>
</dbReference>
<dbReference type="InterPro" id="IPR000782">
    <property type="entry name" value="FAS1_domain"/>
</dbReference>
<dbReference type="SMART" id="SM00554">
    <property type="entry name" value="FAS1"/>
    <property type="match status" value="2"/>
</dbReference>
<dbReference type="PANTHER" id="PTHR10900">
    <property type="entry name" value="PERIOSTIN-RELATED"/>
    <property type="match status" value="1"/>
</dbReference>
<dbReference type="EMBL" id="CAWUHC010000036">
    <property type="protein sequence ID" value="CAK7221878.1"/>
    <property type="molecule type" value="Genomic_DNA"/>
</dbReference>
<dbReference type="Gene3D" id="2.30.180.10">
    <property type="entry name" value="FAS1 domain"/>
    <property type="match status" value="2"/>
</dbReference>
<organism evidence="2 3">
    <name type="scientific">Sporothrix bragantina</name>
    <dbReference type="NCBI Taxonomy" id="671064"/>
    <lineage>
        <taxon>Eukaryota</taxon>
        <taxon>Fungi</taxon>
        <taxon>Dikarya</taxon>
        <taxon>Ascomycota</taxon>
        <taxon>Pezizomycotina</taxon>
        <taxon>Sordariomycetes</taxon>
        <taxon>Sordariomycetidae</taxon>
        <taxon>Ophiostomatales</taxon>
        <taxon>Ophiostomataceae</taxon>
        <taxon>Sporothrix</taxon>
    </lineage>
</organism>
<sequence>MKFLAFAAVASAFVIPDASVVSQLVLADNKAAAKASAAADVVHEAVDAVKAGVSKSVDAVHNWVAGAFDTDNELNTLADDMDFDALSPKDLPIFDPILTGGKSKVSNLTLYQLIASSNYTTQFASLVDEFPALVALLNTTTVEDAAAVNHTVFVPVDTAFDALPGWNTTTDPVVRESIARYHIGLGDFPYKVLFATHTVPSLYHEPLLGGAAQRLRVRFAKKLGVRVNFAARIVSANVIVSNGVVHAVDTVVVPPTFVGRQLSFVPDHYSTLLLAMNVSGFTEYIHGLTNLNGSTVLAPSNMAFTLLGPELNAFLFNSPRGLKYLHALLRYSTVPNATVYSDAFYGPAELAPLPPVAGVPGFVERLHYQLPTLLGNTTVSVNVTSVPGYSVMLVNNKVRVAVQDGVAKNGVIQEVNRVVFPPPPATMPGSPWVDPPVKTVADLVARLGPYVDDDGDDEIVVAGSPAVAPASANEL</sequence>
<dbReference type="SUPFAM" id="SSF82153">
    <property type="entry name" value="FAS1 domain"/>
    <property type="match status" value="2"/>
</dbReference>
<dbReference type="InterPro" id="IPR036378">
    <property type="entry name" value="FAS1_dom_sf"/>
</dbReference>
<dbReference type="Proteomes" id="UP001642406">
    <property type="component" value="Unassembled WGS sequence"/>
</dbReference>
<evidence type="ECO:0000259" key="1">
    <source>
        <dbReference type="PROSITE" id="PS50213"/>
    </source>
</evidence>
<evidence type="ECO:0000313" key="3">
    <source>
        <dbReference type="Proteomes" id="UP001642406"/>
    </source>
</evidence>
<feature type="domain" description="FAS1" evidence="1">
    <location>
        <begin position="265"/>
        <end position="419"/>
    </location>
</feature>
<gene>
    <name evidence="2" type="ORF">SBRCBS47491_004678</name>
</gene>
<reference evidence="2 3" key="1">
    <citation type="submission" date="2024-01" db="EMBL/GenBank/DDBJ databases">
        <authorList>
            <person name="Allen C."/>
            <person name="Tagirdzhanova G."/>
        </authorList>
    </citation>
    <scope>NUCLEOTIDE SEQUENCE [LARGE SCALE GENOMIC DNA]</scope>
</reference>
<dbReference type="Pfam" id="PF02469">
    <property type="entry name" value="Fasciclin"/>
    <property type="match status" value="2"/>
</dbReference>
<name>A0ABP0BQE7_9PEZI</name>
<dbReference type="PANTHER" id="PTHR10900:SF125">
    <property type="entry name" value="FAS1 DOMAIN-CONTAINING PROTEIN YLR001C"/>
    <property type="match status" value="1"/>
</dbReference>
<proteinExistence type="predicted"/>
<feature type="domain" description="FAS1" evidence="1">
    <location>
        <begin position="107"/>
        <end position="252"/>
    </location>
</feature>
<comment type="caution">
    <text evidence="2">The sequence shown here is derived from an EMBL/GenBank/DDBJ whole genome shotgun (WGS) entry which is preliminary data.</text>
</comment>
<accession>A0ABP0BQE7</accession>
<evidence type="ECO:0000313" key="2">
    <source>
        <dbReference type="EMBL" id="CAK7221878.1"/>
    </source>
</evidence>
<keyword evidence="3" id="KW-1185">Reference proteome</keyword>